<dbReference type="OrthoDB" id="2112446at2759"/>
<sequence>MVQITTSLLGFLAASSFAVAVPNTLEARAPSCHDPGAYLGYPDEAARCINELAALNSVCKTDFAGRMLRKCGKTVIWSVSRVPQGASTPCKNVAASAGLIMDACTRNDGVGDRVLGSAYVIGNGDFWIQIRGDP</sequence>
<keyword evidence="1" id="KW-0732">Signal</keyword>
<evidence type="ECO:0000313" key="3">
    <source>
        <dbReference type="Proteomes" id="UP000800036"/>
    </source>
</evidence>
<dbReference type="AlphaFoldDB" id="A0A6A5UQR4"/>
<organism evidence="2 3">
    <name type="scientific">Bimuria novae-zelandiae CBS 107.79</name>
    <dbReference type="NCBI Taxonomy" id="1447943"/>
    <lineage>
        <taxon>Eukaryota</taxon>
        <taxon>Fungi</taxon>
        <taxon>Dikarya</taxon>
        <taxon>Ascomycota</taxon>
        <taxon>Pezizomycotina</taxon>
        <taxon>Dothideomycetes</taxon>
        <taxon>Pleosporomycetidae</taxon>
        <taxon>Pleosporales</taxon>
        <taxon>Massarineae</taxon>
        <taxon>Didymosphaeriaceae</taxon>
        <taxon>Bimuria</taxon>
    </lineage>
</organism>
<dbReference type="EMBL" id="ML976749">
    <property type="protein sequence ID" value="KAF1966289.1"/>
    <property type="molecule type" value="Genomic_DNA"/>
</dbReference>
<evidence type="ECO:0000313" key="2">
    <source>
        <dbReference type="EMBL" id="KAF1966289.1"/>
    </source>
</evidence>
<keyword evidence="3" id="KW-1185">Reference proteome</keyword>
<feature type="chain" id="PRO_5025631091" evidence="1">
    <location>
        <begin position="21"/>
        <end position="134"/>
    </location>
</feature>
<protein>
    <submittedName>
        <fullName evidence="2">Uncharacterized protein</fullName>
    </submittedName>
</protein>
<dbReference type="Proteomes" id="UP000800036">
    <property type="component" value="Unassembled WGS sequence"/>
</dbReference>
<feature type="signal peptide" evidence="1">
    <location>
        <begin position="1"/>
        <end position="20"/>
    </location>
</feature>
<gene>
    <name evidence="2" type="ORF">BU23DRAFT_331170</name>
</gene>
<accession>A0A6A5UQR4</accession>
<reference evidence="2" key="1">
    <citation type="journal article" date="2020" name="Stud. Mycol.">
        <title>101 Dothideomycetes genomes: a test case for predicting lifestyles and emergence of pathogens.</title>
        <authorList>
            <person name="Haridas S."/>
            <person name="Albert R."/>
            <person name="Binder M."/>
            <person name="Bloem J."/>
            <person name="Labutti K."/>
            <person name="Salamov A."/>
            <person name="Andreopoulos B."/>
            <person name="Baker S."/>
            <person name="Barry K."/>
            <person name="Bills G."/>
            <person name="Bluhm B."/>
            <person name="Cannon C."/>
            <person name="Castanera R."/>
            <person name="Culley D."/>
            <person name="Daum C."/>
            <person name="Ezra D."/>
            <person name="Gonzalez J."/>
            <person name="Henrissat B."/>
            <person name="Kuo A."/>
            <person name="Liang C."/>
            <person name="Lipzen A."/>
            <person name="Lutzoni F."/>
            <person name="Magnuson J."/>
            <person name="Mondo S."/>
            <person name="Nolan M."/>
            <person name="Ohm R."/>
            <person name="Pangilinan J."/>
            <person name="Park H.-J."/>
            <person name="Ramirez L."/>
            <person name="Alfaro M."/>
            <person name="Sun H."/>
            <person name="Tritt A."/>
            <person name="Yoshinaga Y."/>
            <person name="Zwiers L.-H."/>
            <person name="Turgeon B."/>
            <person name="Goodwin S."/>
            <person name="Spatafora J."/>
            <person name="Crous P."/>
            <person name="Grigoriev I."/>
        </authorList>
    </citation>
    <scope>NUCLEOTIDE SEQUENCE</scope>
    <source>
        <strain evidence="2">CBS 107.79</strain>
    </source>
</reference>
<proteinExistence type="predicted"/>
<evidence type="ECO:0000256" key="1">
    <source>
        <dbReference type="SAM" id="SignalP"/>
    </source>
</evidence>
<name>A0A6A5UQR4_9PLEO</name>